<name>A0ACC2NS45_9HYME</name>
<accession>A0ACC2NS45</accession>
<gene>
    <name evidence="1" type="ORF">QAD02_003619</name>
</gene>
<organism evidence="1 2">
    <name type="scientific">Eretmocerus hayati</name>
    <dbReference type="NCBI Taxonomy" id="131215"/>
    <lineage>
        <taxon>Eukaryota</taxon>
        <taxon>Metazoa</taxon>
        <taxon>Ecdysozoa</taxon>
        <taxon>Arthropoda</taxon>
        <taxon>Hexapoda</taxon>
        <taxon>Insecta</taxon>
        <taxon>Pterygota</taxon>
        <taxon>Neoptera</taxon>
        <taxon>Endopterygota</taxon>
        <taxon>Hymenoptera</taxon>
        <taxon>Apocrita</taxon>
        <taxon>Proctotrupomorpha</taxon>
        <taxon>Chalcidoidea</taxon>
        <taxon>Aphelinidae</taxon>
        <taxon>Aphelininae</taxon>
        <taxon>Eretmocerus</taxon>
    </lineage>
</organism>
<sequence>MFRPSSYECVKKCRNLKPRRSWSDSCSSASDKSSKGPQKIRLIISESTIKRAEDLRCSSPFFSDINEPGEITPTEKTRGDIYAPSPGSPTSRLEDVKFEYTANISNSRVETRNWNSESSNWASSRGSTSSTSISSDNEPNASINIEEVLEDDKLTFLKKLQVWCLNNILTLTNKTIIELLKLLREEGIEDLPKTAETLLKTKRFPNNTKSMETSKKSNGMYTYFGIKEVLTTMFGELQYDKDTIKIFVGIDGVSMYKSPNEQFWPIVISLDDEYTSKPAAVAIYCGDSKPNSCSDFLYDFIEESIKLAEESKYWARHTNVRSQGSLAILQLELSSNAVRSTVDSTLVKGALQKAGR</sequence>
<reference evidence="1" key="1">
    <citation type="submission" date="2023-04" db="EMBL/GenBank/DDBJ databases">
        <title>A chromosome-level genome assembly of the parasitoid wasp Eretmocerus hayati.</title>
        <authorList>
            <person name="Zhong Y."/>
            <person name="Liu S."/>
            <person name="Liu Y."/>
        </authorList>
    </citation>
    <scope>NUCLEOTIDE SEQUENCE</scope>
    <source>
        <strain evidence="1">ZJU_SS_LIU_2023</strain>
    </source>
</reference>
<proteinExistence type="predicted"/>
<dbReference type="Proteomes" id="UP001239111">
    <property type="component" value="Chromosome 3"/>
</dbReference>
<comment type="caution">
    <text evidence="1">The sequence shown here is derived from an EMBL/GenBank/DDBJ whole genome shotgun (WGS) entry which is preliminary data.</text>
</comment>
<keyword evidence="2" id="KW-1185">Reference proteome</keyword>
<evidence type="ECO:0000313" key="1">
    <source>
        <dbReference type="EMBL" id="KAJ8672360.1"/>
    </source>
</evidence>
<evidence type="ECO:0000313" key="2">
    <source>
        <dbReference type="Proteomes" id="UP001239111"/>
    </source>
</evidence>
<protein>
    <submittedName>
        <fullName evidence="1">Uncharacterized protein</fullName>
    </submittedName>
</protein>
<dbReference type="EMBL" id="CM056743">
    <property type="protein sequence ID" value="KAJ8672360.1"/>
    <property type="molecule type" value="Genomic_DNA"/>
</dbReference>